<dbReference type="Pfam" id="PF21639">
    <property type="entry name" value="ORC5_lid"/>
    <property type="match status" value="1"/>
</dbReference>
<dbReference type="InterPro" id="IPR048866">
    <property type="entry name" value="ORC5_lid"/>
</dbReference>
<feature type="domain" description="ORC5 lid" evidence="5">
    <location>
        <begin position="250"/>
        <end position="307"/>
    </location>
</feature>
<dbReference type="InterPro" id="IPR047088">
    <property type="entry name" value="ORC5_C"/>
</dbReference>
<dbReference type="InterPro" id="IPR020796">
    <property type="entry name" value="ORC5"/>
</dbReference>
<accession>W6MW34</accession>
<reference evidence="6" key="1">
    <citation type="submission" date="2013-12" db="EMBL/GenBank/DDBJ databases">
        <authorList>
            <person name="Genoscope - CEA"/>
        </authorList>
    </citation>
    <scope>NUCLEOTIDE SEQUENCE</scope>
    <source>
        <strain evidence="6">CBS 1993</strain>
    </source>
</reference>
<dbReference type="AlphaFoldDB" id="W6MW34"/>
<sequence>MPSKSCTGSNKADALMLRSQELFHLTCHIQPSKGLLSPVLIVEGVRSSGKTFTLNELRKIVSAQSKWIDLDCRRVYGIRGILQRFLVRILNAELQAILNEYDPALAQQIKDRIELCDGISSFIWTLEVLLEVGSKYFDCYSHIFVLDHIDQMLGNDSPVVLATALARLHEQVPKCDNFCFVFVASSPNSLDLTSLSLPHVFFPAYTYDQLNKVLYLRLMASGWRTKVEESLWKSQDLAKDTGIFFKTLSSLLLESFSFYIGSDVDLAIHAFDRLFPHFVEPIARVGSIVNGVNDPTAVYNANRKLLQSEWAIRDTFVDEGINLENEDTNENRSVESYDITLKAKYIIIAAYLASFTDSRYDLMLFSKTNEVRANSKLHRKIRSNKFSVNSKMLQPQPFPLERLLAILHAIYHEDVPEDDVNSDVLLLTQLNTLASLKLILRATTGDSLTTSLRWKCNVNWTVAKKFADDVGFEIQNYFIE</sequence>
<dbReference type="Proteomes" id="UP000019384">
    <property type="component" value="Unassembled WGS sequence"/>
</dbReference>
<dbReference type="GO" id="GO:0005664">
    <property type="term" value="C:nuclear origin of replication recognition complex"/>
    <property type="evidence" value="ECO:0007669"/>
    <property type="project" value="TreeGrafter"/>
</dbReference>
<evidence type="ECO:0000259" key="4">
    <source>
        <dbReference type="Pfam" id="PF14630"/>
    </source>
</evidence>
<dbReference type="PANTHER" id="PTHR12705">
    <property type="entry name" value="ORIGIN RECOGNITION COMPLEX SUBUNIT 5"/>
    <property type="match status" value="1"/>
</dbReference>
<feature type="domain" description="Origin recognition complex subunit 5 C-terminal" evidence="4">
    <location>
        <begin position="341"/>
        <end position="478"/>
    </location>
</feature>
<dbReference type="Pfam" id="PF14630">
    <property type="entry name" value="ORC5_C"/>
    <property type="match status" value="1"/>
</dbReference>
<evidence type="ECO:0000256" key="1">
    <source>
        <dbReference type="ARBA" id="ARBA00004123"/>
    </source>
</evidence>
<keyword evidence="2" id="KW-0235">DNA replication</keyword>
<dbReference type="PANTHER" id="PTHR12705:SF0">
    <property type="entry name" value="ORIGIN RECOGNITION COMPLEX SUBUNIT 5"/>
    <property type="match status" value="1"/>
</dbReference>
<evidence type="ECO:0000313" key="7">
    <source>
        <dbReference type="Proteomes" id="UP000019384"/>
    </source>
</evidence>
<evidence type="ECO:0000256" key="2">
    <source>
        <dbReference type="ARBA" id="ARBA00022705"/>
    </source>
</evidence>
<dbReference type="GO" id="GO:0006270">
    <property type="term" value="P:DNA replication initiation"/>
    <property type="evidence" value="ECO:0007669"/>
    <property type="project" value="TreeGrafter"/>
</dbReference>
<evidence type="ECO:0000259" key="5">
    <source>
        <dbReference type="Pfam" id="PF21639"/>
    </source>
</evidence>
<dbReference type="RefSeq" id="XP_022458842.1">
    <property type="nucleotide sequence ID" value="XM_022603103.1"/>
</dbReference>
<dbReference type="InterPro" id="IPR027417">
    <property type="entry name" value="P-loop_NTPase"/>
</dbReference>
<dbReference type="HOGENOM" id="CLU_028223_2_1_1"/>
<dbReference type="Gene3D" id="3.40.50.300">
    <property type="entry name" value="P-loop containing nucleotide triphosphate hydrolases"/>
    <property type="match status" value="1"/>
</dbReference>
<keyword evidence="3" id="KW-0539">Nucleus</keyword>
<dbReference type="STRING" id="1382522.W6MW34"/>
<reference evidence="6" key="2">
    <citation type="submission" date="2014-02" db="EMBL/GenBank/DDBJ databases">
        <title>Complete DNA sequence of /Kuraishia capsulata/ illustrates novel genomic features among budding yeasts (/Saccharomycotina/).</title>
        <authorList>
            <person name="Morales L."/>
            <person name="Noel B."/>
            <person name="Porcel B."/>
            <person name="Marcet-Houben M."/>
            <person name="Hullo M-F."/>
            <person name="Sacerdot C."/>
            <person name="Tekaia F."/>
            <person name="Leh-Louis V."/>
            <person name="Despons L."/>
            <person name="Khanna V."/>
            <person name="Aury J-M."/>
            <person name="Barbe V."/>
            <person name="Couloux A."/>
            <person name="Labadie K."/>
            <person name="Pelletier E."/>
            <person name="Souciet J-L."/>
            <person name="Boekhout T."/>
            <person name="Gabaldon T."/>
            <person name="Wincker P."/>
            <person name="Dujon B."/>
        </authorList>
    </citation>
    <scope>NUCLEOTIDE SEQUENCE</scope>
    <source>
        <strain evidence="6">CBS 1993</strain>
    </source>
</reference>
<name>W6MW34_9ASCO</name>
<comment type="subcellular location">
    <subcellularLocation>
        <location evidence="1">Nucleus</location>
    </subcellularLocation>
</comment>
<evidence type="ECO:0000256" key="3">
    <source>
        <dbReference type="ARBA" id="ARBA00023242"/>
    </source>
</evidence>
<organism evidence="6 7">
    <name type="scientific">Kuraishia capsulata CBS 1993</name>
    <dbReference type="NCBI Taxonomy" id="1382522"/>
    <lineage>
        <taxon>Eukaryota</taxon>
        <taxon>Fungi</taxon>
        <taxon>Dikarya</taxon>
        <taxon>Ascomycota</taxon>
        <taxon>Saccharomycotina</taxon>
        <taxon>Pichiomycetes</taxon>
        <taxon>Pichiales</taxon>
        <taxon>Pichiaceae</taxon>
        <taxon>Kuraishia</taxon>
    </lineage>
</organism>
<keyword evidence="7" id="KW-1185">Reference proteome</keyword>
<protein>
    <submittedName>
        <fullName evidence="6">Uncharacterized protein</fullName>
    </submittedName>
</protein>
<proteinExistence type="predicted"/>
<dbReference type="GO" id="GO:0003688">
    <property type="term" value="F:DNA replication origin binding"/>
    <property type="evidence" value="ECO:0007669"/>
    <property type="project" value="TreeGrafter"/>
</dbReference>
<dbReference type="EMBL" id="HG793127">
    <property type="protein sequence ID" value="CDK26845.1"/>
    <property type="molecule type" value="Genomic_DNA"/>
</dbReference>
<dbReference type="GeneID" id="34520230"/>
<gene>
    <name evidence="6" type="ORF">KUCA_T00002819001</name>
</gene>
<evidence type="ECO:0000313" key="6">
    <source>
        <dbReference type="EMBL" id="CDK26845.1"/>
    </source>
</evidence>
<dbReference type="OrthoDB" id="365981at2759"/>
<dbReference type="SUPFAM" id="SSF52540">
    <property type="entry name" value="P-loop containing nucleoside triphosphate hydrolases"/>
    <property type="match status" value="1"/>
</dbReference>